<dbReference type="AlphaFoldDB" id="A0A8H6CEN7"/>
<evidence type="ECO:0000259" key="1">
    <source>
        <dbReference type="Pfam" id="PF24864"/>
    </source>
</evidence>
<dbReference type="InterPro" id="IPR056632">
    <property type="entry name" value="DUF7730"/>
</dbReference>
<dbReference type="Proteomes" id="UP000593566">
    <property type="component" value="Unassembled WGS sequence"/>
</dbReference>
<evidence type="ECO:0000313" key="2">
    <source>
        <dbReference type="EMBL" id="KAF6222059.1"/>
    </source>
</evidence>
<dbReference type="PANTHER" id="PTHR42085">
    <property type="entry name" value="F-BOX DOMAIN-CONTAINING PROTEIN"/>
    <property type="match status" value="1"/>
</dbReference>
<dbReference type="InterPro" id="IPR038883">
    <property type="entry name" value="AN11006-like"/>
</dbReference>
<dbReference type="GeneID" id="59329561"/>
<dbReference type="PANTHER" id="PTHR42085:SF2">
    <property type="entry name" value="F-BOX DOMAIN-CONTAINING PROTEIN"/>
    <property type="match status" value="1"/>
</dbReference>
<name>A0A8H6CEN7_9LECA</name>
<keyword evidence="3" id="KW-1185">Reference proteome</keyword>
<reference evidence="2 3" key="1">
    <citation type="journal article" date="2020" name="Genomics">
        <title>Complete, high-quality genomes from long-read metagenomic sequencing of two wolf lichen thalli reveals enigmatic genome architecture.</title>
        <authorList>
            <person name="McKenzie S.K."/>
            <person name="Walston R.F."/>
            <person name="Allen J.L."/>
        </authorList>
    </citation>
    <scope>NUCLEOTIDE SEQUENCE [LARGE SCALE GENOMIC DNA]</scope>
    <source>
        <strain evidence="2">WasteWater1</strain>
    </source>
</reference>
<protein>
    <recommendedName>
        <fullName evidence="1">DUF7730 domain-containing protein</fullName>
    </recommendedName>
</protein>
<evidence type="ECO:0000313" key="3">
    <source>
        <dbReference type="Proteomes" id="UP000593566"/>
    </source>
</evidence>
<proteinExistence type="predicted"/>
<accession>A0A8H6CEN7</accession>
<gene>
    <name evidence="2" type="ORF">HO133_001145</name>
</gene>
<feature type="domain" description="DUF7730" evidence="1">
    <location>
        <begin position="43"/>
        <end position="178"/>
    </location>
</feature>
<dbReference type="RefSeq" id="XP_037151494.1">
    <property type="nucleotide sequence ID" value="XM_037292075.1"/>
</dbReference>
<dbReference type="Pfam" id="PF24864">
    <property type="entry name" value="DUF7730"/>
    <property type="match status" value="1"/>
</dbReference>
<organism evidence="2 3">
    <name type="scientific">Letharia lupina</name>
    <dbReference type="NCBI Taxonomy" id="560253"/>
    <lineage>
        <taxon>Eukaryota</taxon>
        <taxon>Fungi</taxon>
        <taxon>Dikarya</taxon>
        <taxon>Ascomycota</taxon>
        <taxon>Pezizomycotina</taxon>
        <taxon>Lecanoromycetes</taxon>
        <taxon>OSLEUM clade</taxon>
        <taxon>Lecanoromycetidae</taxon>
        <taxon>Lecanorales</taxon>
        <taxon>Lecanorineae</taxon>
        <taxon>Parmeliaceae</taxon>
        <taxon>Letharia</taxon>
    </lineage>
</organism>
<dbReference type="EMBL" id="JACCJB010000012">
    <property type="protein sequence ID" value="KAF6222059.1"/>
    <property type="molecule type" value="Genomic_DNA"/>
</dbReference>
<comment type="caution">
    <text evidence="2">The sequence shown here is derived from an EMBL/GenBank/DDBJ whole genome shotgun (WGS) entry which is preliminary data.</text>
</comment>
<sequence length="308" mass="34465">MLYSNLLKGPFSIAQDPTVTHVVSILATIAVADYKKQPPVGYFSLPAEIRDMIMELVFVQGSMILDSKSAVKRERKASLLQGAVHRVIKTVDRRGGHEDSKPPRVLQPPGFQFLATCRQACAEGHAAFYSSNVFDLLPGPLWNTLRGLKALQPQHLAMIKRVGLTIGLLDLTPAVRESVHQEMRVRYGATLTDGPSLAHSIQWSTLVECRLKCLWRAKLEFILTQWKGLKVFKITNAEKSLELDADDVAKTVEFLGRTNGDIFRSLEIRELVWRAKRLVQEEVQDMIEMDGWKALGAEVEKIASGMSD</sequence>